<keyword evidence="2 5" id="KW-0812">Transmembrane</keyword>
<dbReference type="Gene3D" id="1.20.1250.20">
    <property type="entry name" value="MFS general substrate transporter like domains"/>
    <property type="match status" value="1"/>
</dbReference>
<dbReference type="GO" id="GO:0022857">
    <property type="term" value="F:transmembrane transporter activity"/>
    <property type="evidence" value="ECO:0007669"/>
    <property type="project" value="InterPro"/>
</dbReference>
<organism evidence="6 7">
    <name type="scientific">Meganyctiphanes norvegica</name>
    <name type="common">Northern krill</name>
    <name type="synonym">Thysanopoda norvegica</name>
    <dbReference type="NCBI Taxonomy" id="48144"/>
    <lineage>
        <taxon>Eukaryota</taxon>
        <taxon>Metazoa</taxon>
        <taxon>Ecdysozoa</taxon>
        <taxon>Arthropoda</taxon>
        <taxon>Crustacea</taxon>
        <taxon>Multicrustacea</taxon>
        <taxon>Malacostraca</taxon>
        <taxon>Eumalacostraca</taxon>
        <taxon>Eucarida</taxon>
        <taxon>Euphausiacea</taxon>
        <taxon>Euphausiidae</taxon>
        <taxon>Meganyctiphanes</taxon>
    </lineage>
</organism>
<evidence type="ECO:0000256" key="5">
    <source>
        <dbReference type="SAM" id="Phobius"/>
    </source>
</evidence>
<comment type="subcellular location">
    <subcellularLocation>
        <location evidence="1">Membrane</location>
        <topology evidence="1">Multi-pass membrane protein</topology>
    </subcellularLocation>
</comment>
<feature type="non-terminal residue" evidence="6">
    <location>
        <position position="121"/>
    </location>
</feature>
<evidence type="ECO:0000256" key="4">
    <source>
        <dbReference type="ARBA" id="ARBA00023136"/>
    </source>
</evidence>
<feature type="transmembrane region" description="Helical" evidence="5">
    <location>
        <begin position="12"/>
        <end position="34"/>
    </location>
</feature>
<evidence type="ECO:0000313" key="7">
    <source>
        <dbReference type="Proteomes" id="UP001497623"/>
    </source>
</evidence>
<dbReference type="InterPro" id="IPR005828">
    <property type="entry name" value="MFS_sugar_transport-like"/>
</dbReference>
<dbReference type="PANTHER" id="PTHR24064">
    <property type="entry name" value="SOLUTE CARRIER FAMILY 22 MEMBER"/>
    <property type="match status" value="1"/>
</dbReference>
<gene>
    <name evidence="6" type="ORF">MNOR_LOCUS29437</name>
</gene>
<evidence type="ECO:0000313" key="6">
    <source>
        <dbReference type="EMBL" id="CAL4144108.1"/>
    </source>
</evidence>
<sequence length="121" mass="13808">VESCTERQRSIVGIMFCLPFAIGYMLLPGVAYLLRDWRDLHLAISVPVMLLIANTIILPESPRWLIQTGQVARAEKELQKAARWNRRKALDSAWLVATINEIRAQTLKEEKQDDCSRSEDG</sequence>
<dbReference type="Pfam" id="PF00083">
    <property type="entry name" value="Sugar_tr"/>
    <property type="match status" value="1"/>
</dbReference>
<proteinExistence type="predicted"/>
<keyword evidence="7" id="KW-1185">Reference proteome</keyword>
<accession>A0AAV2RWF2</accession>
<comment type="caution">
    <text evidence="6">The sequence shown here is derived from an EMBL/GenBank/DDBJ whole genome shotgun (WGS) entry which is preliminary data.</text>
</comment>
<keyword evidence="3 5" id="KW-1133">Transmembrane helix</keyword>
<evidence type="ECO:0000256" key="1">
    <source>
        <dbReference type="ARBA" id="ARBA00004141"/>
    </source>
</evidence>
<dbReference type="SUPFAM" id="SSF103473">
    <property type="entry name" value="MFS general substrate transporter"/>
    <property type="match status" value="1"/>
</dbReference>
<evidence type="ECO:0000256" key="3">
    <source>
        <dbReference type="ARBA" id="ARBA00022989"/>
    </source>
</evidence>
<dbReference type="EMBL" id="CAXKWB010034091">
    <property type="protein sequence ID" value="CAL4144108.1"/>
    <property type="molecule type" value="Genomic_DNA"/>
</dbReference>
<name>A0AAV2RWF2_MEGNR</name>
<dbReference type="InterPro" id="IPR036259">
    <property type="entry name" value="MFS_trans_sf"/>
</dbReference>
<protein>
    <submittedName>
        <fullName evidence="6">Uncharacterized protein</fullName>
    </submittedName>
</protein>
<feature type="non-terminal residue" evidence="6">
    <location>
        <position position="1"/>
    </location>
</feature>
<dbReference type="Proteomes" id="UP001497623">
    <property type="component" value="Unassembled WGS sequence"/>
</dbReference>
<evidence type="ECO:0000256" key="2">
    <source>
        <dbReference type="ARBA" id="ARBA00022692"/>
    </source>
</evidence>
<reference evidence="6 7" key="1">
    <citation type="submission" date="2024-05" db="EMBL/GenBank/DDBJ databases">
        <authorList>
            <person name="Wallberg A."/>
        </authorList>
    </citation>
    <scope>NUCLEOTIDE SEQUENCE [LARGE SCALE GENOMIC DNA]</scope>
</reference>
<dbReference type="GO" id="GO:0016020">
    <property type="term" value="C:membrane"/>
    <property type="evidence" value="ECO:0007669"/>
    <property type="project" value="UniProtKB-SubCell"/>
</dbReference>
<dbReference type="AlphaFoldDB" id="A0AAV2RWF2"/>
<keyword evidence="4 5" id="KW-0472">Membrane</keyword>
<feature type="transmembrane region" description="Helical" evidence="5">
    <location>
        <begin position="40"/>
        <end position="58"/>
    </location>
</feature>